<name>A0ABP1FI53_9FLAO</name>
<keyword evidence="2" id="KW-0808">Transferase</keyword>
<dbReference type="Proteomes" id="UP001497602">
    <property type="component" value="Unassembled WGS sequence"/>
</dbReference>
<evidence type="ECO:0000313" key="3">
    <source>
        <dbReference type="Proteomes" id="UP001497602"/>
    </source>
</evidence>
<dbReference type="InterPro" id="IPR029063">
    <property type="entry name" value="SAM-dependent_MTases_sf"/>
</dbReference>
<protein>
    <submittedName>
        <fullName evidence="2">Methyltransferase domain-containing protein</fullName>
    </submittedName>
</protein>
<dbReference type="EMBL" id="CAXJRC010000044">
    <property type="protein sequence ID" value="CAL2108273.1"/>
    <property type="molecule type" value="Genomic_DNA"/>
</dbReference>
<keyword evidence="2" id="KW-0489">Methyltransferase</keyword>
<dbReference type="Gene3D" id="2.20.25.110">
    <property type="entry name" value="S-adenosyl-L-methionine-dependent methyltransferases"/>
    <property type="match status" value="1"/>
</dbReference>
<organism evidence="2 3">
    <name type="scientific">Tenacibaculum vairaonense</name>
    <dbReference type="NCBI Taxonomy" id="3137860"/>
    <lineage>
        <taxon>Bacteria</taxon>
        <taxon>Pseudomonadati</taxon>
        <taxon>Bacteroidota</taxon>
        <taxon>Flavobacteriia</taxon>
        <taxon>Flavobacteriales</taxon>
        <taxon>Flavobacteriaceae</taxon>
        <taxon>Tenacibaculum</taxon>
    </lineage>
</organism>
<keyword evidence="3" id="KW-1185">Reference proteome</keyword>
<dbReference type="InterPro" id="IPR025714">
    <property type="entry name" value="Methyltranfer_dom"/>
</dbReference>
<comment type="caution">
    <text evidence="2">The sequence shown here is derived from an EMBL/GenBank/DDBJ whole genome shotgun (WGS) entry which is preliminary data.</text>
</comment>
<dbReference type="GO" id="GO:0008168">
    <property type="term" value="F:methyltransferase activity"/>
    <property type="evidence" value="ECO:0007669"/>
    <property type="project" value="UniProtKB-KW"/>
</dbReference>
<dbReference type="SUPFAM" id="SSF53335">
    <property type="entry name" value="S-adenosyl-L-methionine-dependent methyltransferases"/>
    <property type="match status" value="1"/>
</dbReference>
<dbReference type="GO" id="GO:0032259">
    <property type="term" value="P:methylation"/>
    <property type="evidence" value="ECO:0007669"/>
    <property type="project" value="UniProtKB-KW"/>
</dbReference>
<dbReference type="CDD" id="cd02440">
    <property type="entry name" value="AdoMet_MTases"/>
    <property type="match status" value="1"/>
</dbReference>
<dbReference type="Gene3D" id="3.40.50.150">
    <property type="entry name" value="Vaccinia Virus protein VP39"/>
    <property type="match status" value="1"/>
</dbReference>
<proteinExistence type="predicted"/>
<sequence length="251" mass="29325">MLIFADSLIMDTKKDWFTSWFNTPYYHILYKHRNDDDAQFFMRNITSFLNLKENSFIADVPCGKGRHSVYLNSLGFNVRGGDLSSNSIFHAKKFENESLKFEEWDMRKPIENKYDAIFNLFTSFGYFDDDKDDILVLSNFKNGLKSNGVLVLDFLNVEKVKSSLVPQETKLIDGIEFSIKKEIIDGFILKHISFHANGQNHTYTEKVKFLSLEKMQDYFNKADLKIRHVFGNYNLDNFNVNTSDRLILIAE</sequence>
<gene>
    <name evidence="2" type="ORF">T190115A13A_70046</name>
</gene>
<feature type="domain" description="Methyltransferase" evidence="1">
    <location>
        <begin position="54"/>
        <end position="156"/>
    </location>
</feature>
<dbReference type="Pfam" id="PF13847">
    <property type="entry name" value="Methyltransf_31"/>
    <property type="match status" value="1"/>
</dbReference>
<accession>A0ABP1FI53</accession>
<reference evidence="2 3" key="1">
    <citation type="submission" date="2024-05" db="EMBL/GenBank/DDBJ databases">
        <authorList>
            <person name="Duchaud E."/>
        </authorList>
    </citation>
    <scope>NUCLEOTIDE SEQUENCE [LARGE SCALE GENOMIC DNA]</scope>
    <source>
        <strain evidence="2">Ena-SAMPLE-TAB-13-05-2024-13:56:06:370-140305</strain>
    </source>
</reference>
<evidence type="ECO:0000313" key="2">
    <source>
        <dbReference type="EMBL" id="CAL2108273.1"/>
    </source>
</evidence>
<evidence type="ECO:0000259" key="1">
    <source>
        <dbReference type="Pfam" id="PF13847"/>
    </source>
</evidence>